<sequence length="72" mass="7746">MDGLAGAVAGVVVDSCPTFMTYWFNHIYDVWVVSAFTPFGTPPFLRAVACLCLVPCLGQKRGKVLPIAVTLN</sequence>
<evidence type="ECO:0000313" key="2">
    <source>
        <dbReference type="Proteomes" id="UP000078555"/>
    </source>
</evidence>
<gene>
    <name evidence="1" type="ORF">POVWA1_043330</name>
</gene>
<proteinExistence type="predicted"/>
<dbReference type="Proteomes" id="UP000078555">
    <property type="component" value="Unassembled WGS sequence"/>
</dbReference>
<name>A0A1A8ZAW2_PLAOA</name>
<evidence type="ECO:0000313" key="1">
    <source>
        <dbReference type="EMBL" id="SBT41109.1"/>
    </source>
</evidence>
<protein>
    <submittedName>
        <fullName evidence="1">Uncharacterized protein</fullName>
    </submittedName>
</protein>
<organism evidence="1 2">
    <name type="scientific">Plasmodium ovale wallikeri</name>
    <dbReference type="NCBI Taxonomy" id="864142"/>
    <lineage>
        <taxon>Eukaryota</taxon>
        <taxon>Sar</taxon>
        <taxon>Alveolata</taxon>
        <taxon>Apicomplexa</taxon>
        <taxon>Aconoidasida</taxon>
        <taxon>Haemosporida</taxon>
        <taxon>Plasmodiidae</taxon>
        <taxon>Plasmodium</taxon>
        <taxon>Plasmodium (Plasmodium)</taxon>
    </lineage>
</organism>
<reference evidence="2" key="1">
    <citation type="submission" date="2016-05" db="EMBL/GenBank/DDBJ databases">
        <authorList>
            <person name="Naeem Raeece"/>
        </authorList>
    </citation>
    <scope>NUCLEOTIDE SEQUENCE [LARGE SCALE GENOMIC DNA]</scope>
</reference>
<accession>A0A1A8ZAW2</accession>
<keyword evidence="2" id="KW-1185">Reference proteome</keyword>
<dbReference type="AlphaFoldDB" id="A0A1A8ZAW2"/>
<dbReference type="EMBL" id="FLRD01000118">
    <property type="protein sequence ID" value="SBT41109.1"/>
    <property type="molecule type" value="Genomic_DNA"/>
</dbReference>